<reference evidence="2 3" key="1">
    <citation type="submission" date="2018-11" db="EMBL/GenBank/DDBJ databases">
        <title>Genome sequence of strain 7197.</title>
        <authorList>
            <person name="Gao J."/>
            <person name="Sun J."/>
        </authorList>
    </citation>
    <scope>NUCLEOTIDE SEQUENCE [LARGE SCALE GENOMIC DNA]</scope>
    <source>
        <strain evidence="2 3">7197</strain>
    </source>
</reference>
<accession>A0A3N9P1G3</accession>
<keyword evidence="3" id="KW-1185">Reference proteome</keyword>
<evidence type="ECO:0000313" key="2">
    <source>
        <dbReference type="EMBL" id="RQW10031.1"/>
    </source>
</evidence>
<feature type="coiled-coil region" evidence="1">
    <location>
        <begin position="3"/>
        <end position="59"/>
    </location>
</feature>
<dbReference type="RefSeq" id="WP_124696611.1">
    <property type="nucleotide sequence ID" value="NZ_JBHUFE010000036.1"/>
</dbReference>
<proteinExistence type="predicted"/>
<evidence type="ECO:0000313" key="3">
    <source>
        <dbReference type="Proteomes" id="UP000282529"/>
    </source>
</evidence>
<name>A0A3N9P1G3_9BACL</name>
<dbReference type="AlphaFoldDB" id="A0A3N9P1G3"/>
<feature type="coiled-coil region" evidence="1">
    <location>
        <begin position="117"/>
        <end position="200"/>
    </location>
</feature>
<sequence>MDITEIQSNIEKLQYELNVENQRGALKNGTKVANLEQEIHELTQQIEAQKLQEKTAEIEAQHEVRVAESTKEIAYIFDNLDFGVPTKELFLNFTEEKAQASYEYVRSMLEAAVVEREKVSLLKIKDLEEKNASLESENAKIQEKYDASAQENGRLSLELSAAKLQITDVESKRDAAATALEDANKQLEQAKSWNDDLQKQIAVGASAAANVIEVKDAKERFFEERRKEEESKPVIYNVRWKDDGHKSYLAELATTDETIEITWFELSGDPENPSDMKGKYRVVTAEQAPTFRTEYLAKQAAAEAEHVGADSNGPVAMEEHPVTVPAFQGDDSTAGGLDKADAGTPVADKTVEERLQALELAVFGTKVEAA</sequence>
<dbReference type="OrthoDB" id="2586440at2"/>
<keyword evidence="1" id="KW-0175">Coiled coil</keyword>
<protein>
    <submittedName>
        <fullName evidence="2">Uncharacterized protein</fullName>
    </submittedName>
</protein>
<dbReference type="EMBL" id="RQPI01000010">
    <property type="protein sequence ID" value="RQW10031.1"/>
    <property type="molecule type" value="Genomic_DNA"/>
</dbReference>
<gene>
    <name evidence="2" type="ORF">EH198_16485</name>
</gene>
<evidence type="ECO:0000256" key="1">
    <source>
        <dbReference type="SAM" id="Coils"/>
    </source>
</evidence>
<comment type="caution">
    <text evidence="2">The sequence shown here is derived from an EMBL/GenBank/DDBJ whole genome shotgun (WGS) entry which is preliminary data.</text>
</comment>
<dbReference type="Proteomes" id="UP000282529">
    <property type="component" value="Unassembled WGS sequence"/>
</dbReference>
<organism evidence="2 3">
    <name type="scientific">Paenibacillus rhizophilus</name>
    <dbReference type="NCBI Taxonomy" id="1850366"/>
    <lineage>
        <taxon>Bacteria</taxon>
        <taxon>Bacillati</taxon>
        <taxon>Bacillota</taxon>
        <taxon>Bacilli</taxon>
        <taxon>Bacillales</taxon>
        <taxon>Paenibacillaceae</taxon>
        <taxon>Paenibacillus</taxon>
    </lineage>
</organism>